<dbReference type="Ensembl" id="ENSHCOT00000003502.1">
    <property type="protein sequence ID" value="ENSHCOP00000006543.1"/>
    <property type="gene ID" value="ENSHCOG00000008357.1"/>
</dbReference>
<evidence type="ECO:0000256" key="10">
    <source>
        <dbReference type="ARBA" id="ARBA00022490"/>
    </source>
</evidence>
<name>A0A3Q2XPB1_HIPCM</name>
<evidence type="ECO:0000313" key="17">
    <source>
        <dbReference type="Proteomes" id="UP000264820"/>
    </source>
</evidence>
<sequence>MLCRVLAHACSCVSEILTIQYFELQRSCLDEIVPLIESVHLCHDVHLLLQKRRMASEEFDKKNTIAELTNQAIQEYEGLQRRHEAATKERKILEEERDEAIKRLDAFQQVSTMVIEEINAIQEQLEIERTCRGSAEALASKLNKQNHALKRQSMMLLSQLSPATIREINLEDEVEESDELSVANCLSTMCQTKISELQSHLQLVLREKDHLCENLAMLKEQLEETRQELLEEKRANGVLMDETVQQKKLLRKYHRVSKLAVEEFETLQDNLNLERDLREGAETFARAMVVEQKMLKRQSQILIQSTTPSHALQEALNQVTTLTKDLETLKQEHQSQIKKLEEKFSSCETLKELTALRCKLELVEEEKRECSDESSKAQAEVKDLRFTVQELQKKLETASNPSHLPVPPCLPPPPPPPPPPLPTLAAFNPLR</sequence>
<evidence type="ECO:0000256" key="5">
    <source>
        <dbReference type="ARBA" id="ARBA00004510"/>
    </source>
</evidence>
<dbReference type="AlphaFoldDB" id="A0A3Q2XPB1"/>
<keyword evidence="13" id="KW-0966">Cell projection</keyword>
<keyword evidence="17" id="KW-1185">Reference proteome</keyword>
<evidence type="ECO:0000256" key="9">
    <source>
        <dbReference type="ARBA" id="ARBA00022473"/>
    </source>
</evidence>
<dbReference type="PANTHER" id="PTHR46606">
    <property type="entry name" value="SHOOTIN-1"/>
    <property type="match status" value="1"/>
</dbReference>
<evidence type="ECO:0000256" key="12">
    <source>
        <dbReference type="ARBA" id="ARBA00023212"/>
    </source>
</evidence>
<evidence type="ECO:0000256" key="2">
    <source>
        <dbReference type="ARBA" id="ARBA00004484"/>
    </source>
</evidence>
<evidence type="ECO:0000256" key="1">
    <source>
        <dbReference type="ARBA" id="ARBA00004245"/>
    </source>
</evidence>
<evidence type="ECO:0000256" key="7">
    <source>
        <dbReference type="ARBA" id="ARBA00010041"/>
    </source>
</evidence>
<dbReference type="GO" id="GO:0048920">
    <property type="term" value="P:posterior lateral line neuromast primordium migration"/>
    <property type="evidence" value="ECO:0007669"/>
    <property type="project" value="Ensembl"/>
</dbReference>
<dbReference type="GO" id="GO:0005737">
    <property type="term" value="C:cytoplasm"/>
    <property type="evidence" value="ECO:0007669"/>
    <property type="project" value="TreeGrafter"/>
</dbReference>
<feature type="coiled-coil region" evidence="14">
    <location>
        <begin position="312"/>
        <end position="394"/>
    </location>
</feature>
<evidence type="ECO:0000256" key="6">
    <source>
        <dbReference type="ARBA" id="ARBA00004624"/>
    </source>
</evidence>
<feature type="compositionally biased region" description="Pro residues" evidence="15">
    <location>
        <begin position="404"/>
        <end position="422"/>
    </location>
</feature>
<dbReference type="GO" id="GO:0030175">
    <property type="term" value="C:filopodium"/>
    <property type="evidence" value="ECO:0007669"/>
    <property type="project" value="UniProtKB-SubCell"/>
</dbReference>
<dbReference type="OMA" id="MAYWHPL"/>
<dbReference type="Proteomes" id="UP000264820">
    <property type="component" value="Unplaced"/>
</dbReference>
<dbReference type="STRING" id="109280.ENSHCOP00000006543"/>
<protein>
    <recommendedName>
        <fullName evidence="8">Shootin-1</fullName>
    </recommendedName>
</protein>
<evidence type="ECO:0000256" key="15">
    <source>
        <dbReference type="SAM" id="MobiDB-lite"/>
    </source>
</evidence>
<organism evidence="16 17">
    <name type="scientific">Hippocampus comes</name>
    <name type="common">Tiger tail seahorse</name>
    <dbReference type="NCBI Taxonomy" id="109280"/>
    <lineage>
        <taxon>Eukaryota</taxon>
        <taxon>Metazoa</taxon>
        <taxon>Chordata</taxon>
        <taxon>Craniata</taxon>
        <taxon>Vertebrata</taxon>
        <taxon>Euteleostomi</taxon>
        <taxon>Actinopterygii</taxon>
        <taxon>Neopterygii</taxon>
        <taxon>Teleostei</taxon>
        <taxon>Neoteleostei</taxon>
        <taxon>Acanthomorphata</taxon>
        <taxon>Syngnathiaria</taxon>
        <taxon>Syngnathiformes</taxon>
        <taxon>Syngnathoidei</taxon>
        <taxon>Syngnathidae</taxon>
        <taxon>Hippocampus</taxon>
    </lineage>
</organism>
<keyword evidence="10" id="KW-0963">Cytoplasm</keyword>
<dbReference type="GO" id="GO:0043204">
    <property type="term" value="C:perikaryon"/>
    <property type="evidence" value="ECO:0007669"/>
    <property type="project" value="UniProtKB-SubCell"/>
</dbReference>
<evidence type="ECO:0000256" key="11">
    <source>
        <dbReference type="ARBA" id="ARBA00023054"/>
    </source>
</evidence>
<dbReference type="GO" id="GO:0005856">
    <property type="term" value="C:cytoskeleton"/>
    <property type="evidence" value="ECO:0007669"/>
    <property type="project" value="UniProtKB-SubCell"/>
</dbReference>
<dbReference type="GeneTree" id="ENSGT00510000048167"/>
<evidence type="ECO:0000256" key="13">
    <source>
        <dbReference type="ARBA" id="ARBA00023273"/>
    </source>
</evidence>
<evidence type="ECO:0000256" key="8">
    <source>
        <dbReference type="ARBA" id="ARBA00017666"/>
    </source>
</evidence>
<keyword evidence="11 14" id="KW-0175">Coiled coil</keyword>
<comment type="subcellular location">
    <subcellularLocation>
        <location evidence="4">Cell projection</location>
        <location evidence="4">Axon</location>
    </subcellularLocation>
    <subcellularLocation>
        <location evidence="3">Cell projection</location>
        <location evidence="3">Filopodium</location>
    </subcellularLocation>
    <subcellularLocation>
        <location evidence="6">Cell projection</location>
        <location evidence="6">Growth cone</location>
    </subcellularLocation>
    <subcellularLocation>
        <location evidence="5">Cell projection</location>
        <location evidence="5">Lamellipodium</location>
    </subcellularLocation>
    <subcellularLocation>
        <location evidence="1">Cytoplasm</location>
        <location evidence="1">Cytoskeleton</location>
    </subcellularLocation>
    <subcellularLocation>
        <location evidence="2">Perikaryon</location>
    </subcellularLocation>
</comment>
<evidence type="ECO:0000256" key="4">
    <source>
        <dbReference type="ARBA" id="ARBA00004489"/>
    </source>
</evidence>
<reference evidence="16" key="2">
    <citation type="submission" date="2025-09" db="UniProtKB">
        <authorList>
            <consortium name="Ensembl"/>
        </authorList>
    </citation>
    <scope>IDENTIFICATION</scope>
</reference>
<reference evidence="16" key="1">
    <citation type="submission" date="2025-08" db="UniProtKB">
        <authorList>
            <consortium name="Ensembl"/>
        </authorList>
    </citation>
    <scope>IDENTIFICATION</scope>
</reference>
<dbReference type="GO" id="GO:0048812">
    <property type="term" value="P:neuron projection morphogenesis"/>
    <property type="evidence" value="ECO:0007669"/>
    <property type="project" value="TreeGrafter"/>
</dbReference>
<dbReference type="GO" id="GO:0044295">
    <property type="term" value="C:axonal growth cone"/>
    <property type="evidence" value="ECO:0007669"/>
    <property type="project" value="TreeGrafter"/>
</dbReference>
<evidence type="ECO:0000313" key="16">
    <source>
        <dbReference type="Ensembl" id="ENSHCOP00000006543.1"/>
    </source>
</evidence>
<keyword evidence="9" id="KW-0217">Developmental protein</keyword>
<dbReference type="GO" id="GO:0030027">
    <property type="term" value="C:lamellipodium"/>
    <property type="evidence" value="ECO:0007669"/>
    <property type="project" value="UniProtKB-SubCell"/>
</dbReference>
<accession>A0A3Q2XPB1</accession>
<feature type="coiled-coil region" evidence="14">
    <location>
        <begin position="69"/>
        <end position="110"/>
    </location>
</feature>
<feature type="region of interest" description="Disordered" evidence="15">
    <location>
        <begin position="396"/>
        <end position="431"/>
    </location>
</feature>
<keyword evidence="12" id="KW-0206">Cytoskeleton</keyword>
<evidence type="ECO:0000256" key="14">
    <source>
        <dbReference type="SAM" id="Coils"/>
    </source>
</evidence>
<comment type="similarity">
    <text evidence="7">Belongs to the shootin family.</text>
</comment>
<dbReference type="GO" id="GO:2001224">
    <property type="term" value="P:positive regulation of neuron migration"/>
    <property type="evidence" value="ECO:0007669"/>
    <property type="project" value="TreeGrafter"/>
</dbReference>
<dbReference type="InterPro" id="IPR024849">
    <property type="entry name" value="Shootin-1"/>
</dbReference>
<feature type="coiled-coil region" evidence="14">
    <location>
        <begin position="201"/>
        <end position="235"/>
    </location>
</feature>
<evidence type="ECO:0000256" key="3">
    <source>
        <dbReference type="ARBA" id="ARBA00004486"/>
    </source>
</evidence>
<proteinExistence type="inferred from homology"/>
<dbReference type="PANTHER" id="PTHR46606:SF3">
    <property type="entry name" value="SHOOTIN-1"/>
    <property type="match status" value="1"/>
</dbReference>